<evidence type="ECO:0000313" key="1">
    <source>
        <dbReference type="EMBL" id="CAA44411.1"/>
    </source>
</evidence>
<reference evidence="1" key="1">
    <citation type="journal article" date="1992" name="Mol. Microbiol.">
        <title>Genes and their organization in the replication origin region of the bacterial chromosome.</title>
        <authorList>
            <person name="Ogasawara N."/>
            <person name="Yoshikawa H."/>
        </authorList>
    </citation>
    <scope>NUCLEOTIDE SEQUENCE</scope>
    <source>
        <strain evidence="1">CRK2000</strain>
    </source>
</reference>
<accession>Q45646</accession>
<sequence>MGDNTCNRPLTIHIMPSTFLKSLVPYTKHKKSYCWIYCKQPYITTHTIAILLPTITRK</sequence>
<dbReference type="PIR" id="I40447">
    <property type="entry name" value="I40447"/>
</dbReference>
<dbReference type="EMBL" id="X62539">
    <property type="protein sequence ID" value="CAA44411.1"/>
    <property type="molecule type" value="Genomic_DNA"/>
</dbReference>
<dbReference type="AlphaFoldDB" id="Q45646"/>
<name>Q45646_BACIU</name>
<organism evidence="1">
    <name type="scientific">Bacillus subtilis</name>
    <dbReference type="NCBI Taxonomy" id="1423"/>
    <lineage>
        <taxon>Bacteria</taxon>
        <taxon>Bacillati</taxon>
        <taxon>Bacillota</taxon>
        <taxon>Bacilli</taxon>
        <taxon>Bacillales</taxon>
        <taxon>Bacillaceae</taxon>
        <taxon>Bacillus</taxon>
    </lineage>
</organism>
<proteinExistence type="predicted"/>
<protein>
    <submittedName>
        <fullName evidence="1">Genes rpmH, rnpA, 50kd, gidA and gidB</fullName>
    </submittedName>
</protein>